<comment type="function">
    <text evidence="7">Involved in regulating membrane fusion at the tonoplast and the prevacuolar compartment.</text>
</comment>
<dbReference type="PIRSF" id="PIRSF007860">
    <property type="entry name" value="VPS11"/>
    <property type="match status" value="1"/>
</dbReference>
<dbReference type="Gene3D" id="3.30.40.10">
    <property type="entry name" value="Zinc/RING finger domain, C3HC4 (zinc finger)"/>
    <property type="match status" value="1"/>
</dbReference>
<dbReference type="InterPro" id="IPR015943">
    <property type="entry name" value="WD40/YVTN_repeat-like_dom_sf"/>
</dbReference>
<organism evidence="12 13">
    <name type="scientific">Sphagnum troendelagicum</name>
    <dbReference type="NCBI Taxonomy" id="128251"/>
    <lineage>
        <taxon>Eukaryota</taxon>
        <taxon>Viridiplantae</taxon>
        <taxon>Streptophyta</taxon>
        <taxon>Embryophyta</taxon>
        <taxon>Bryophyta</taxon>
        <taxon>Sphagnophytina</taxon>
        <taxon>Sphagnopsida</taxon>
        <taxon>Sphagnales</taxon>
        <taxon>Sphagnaceae</taxon>
        <taxon>Sphagnum</taxon>
    </lineage>
</organism>
<dbReference type="SUPFAM" id="SSF48371">
    <property type="entry name" value="ARM repeat"/>
    <property type="match status" value="1"/>
</dbReference>
<dbReference type="InterPro" id="IPR001841">
    <property type="entry name" value="Znf_RING"/>
</dbReference>
<dbReference type="PANTHER" id="PTHR23323:SF24">
    <property type="entry name" value="VACUOLAR PROTEIN SORTING-ASSOCIATED PROTEIN 11 HOMOLOG"/>
    <property type="match status" value="1"/>
</dbReference>
<dbReference type="Gene3D" id="2.130.10.10">
    <property type="entry name" value="YVTN repeat-like/Quinoprotein amine dehydrogenase"/>
    <property type="match status" value="1"/>
</dbReference>
<dbReference type="Pfam" id="PF23266">
    <property type="entry name" value="VPS11_N"/>
    <property type="match status" value="1"/>
</dbReference>
<keyword evidence="6 7" id="KW-0472">Membrane</keyword>
<comment type="similarity">
    <text evidence="2 7">Belongs to the VPS11 family.</text>
</comment>
<dbReference type="InterPro" id="IPR036322">
    <property type="entry name" value="WD40_repeat_dom_sf"/>
</dbReference>
<sequence length="978" mass="110671">MYQWRKFQFFEEKKATVAEELKEKVVCSTSGRGQIVVGAEDGMLHVLDRGLKLNYSFQAHTVSVRYIQQLKQRHMLISVGEEETASPKVSAMTLKMWDLDKIQAEGSSTNVPTCIRSIRVFTNKYPESQITAFVVYEETPPVLLVCIGLDTGYIYCMRGDIARERISRVRLTVDPSSSDSQQPPTAASPVTGLGFRAEGSLLQLFAVSTSSINLFDMHEQPPQKHVLDQLGAEGQCVAMSDNQDLVVGRTEAVYFYEVDGRGPCWAFEGEKQFIAWFRGYLLVVTSDVRRPNKNVLNIYDLKNKFIAFSTPIGEVGHILCEWGTVTLLTRDQQVLYIGEKDMGSKLDMLFRKNLYTIAINLVQSQQSDAAATAEVMRKYGDHLYGKHDYDEAMAQYIRTIGQLEPSYVIQKFLDAQRIHNLTHYLEKLHEKGLATADHTTLLLNCYTKLKDVEKLDNFIKGEEGKEGEPRFDVETAVRVCRAAGYYQHALFVAMRAGEHEWYLKILLEDLGRYEEALHYITGLSQYESTITLKQYGKVLVEHKPAETTAALLKLCTTNGESSKLALANGSENMFKRLPSLLPSPIEFVHLFIDQPKWLMVFLEQYIDAVKTSPYHVEIHNTLLELYLSEDMRVPAPIEEPSHRGLVLPVRSWNKEKAVVSDGPSESVPSEVEKIEKMEVVPTEDRTQRLAKALALLKSGWGLHEQNPGYDKDLALVLCQMHKFRDGLLFLYEKMKLYKEVLACYMKDGDYAGLISTCKRLGDAGPGSDLSLWNDVLVYFGERGENCANEVKEVLVHIERDNLLPPLIVLQKLAKNPALTLSVVKEYIARQLQLETRLLDEDRKAIEKYQEETATMRAEVQELRSRARIFQLSKCTACTSALDLPAVHFLCMHSFHQRCLGDNEKECPVCAPANRHVLDMKRNLEANANDHDRFFQSLRNSEDGFSVIAEYFGRGILNKAPQRGGAPSTLSRSSTSTSV</sequence>
<reference evidence="12" key="1">
    <citation type="submission" date="2024-02" db="EMBL/GenBank/DDBJ databases">
        <authorList>
            <consortium name="ELIXIR-Norway"/>
            <consortium name="Elixir Norway"/>
        </authorList>
    </citation>
    <scope>NUCLEOTIDE SEQUENCE</scope>
</reference>
<dbReference type="SUPFAM" id="SSF50978">
    <property type="entry name" value="WD40 repeat-like"/>
    <property type="match status" value="1"/>
</dbReference>
<evidence type="ECO:0000256" key="6">
    <source>
        <dbReference type="ARBA" id="ARBA00023136"/>
    </source>
</evidence>
<keyword evidence="7" id="KW-0926">Vacuole</keyword>
<dbReference type="Pfam" id="PF23356">
    <property type="entry name" value="TPR_PEP5_VPS11"/>
    <property type="match status" value="2"/>
</dbReference>
<accession>A0ABP0UZA7</accession>
<keyword evidence="10" id="KW-0175">Coiled coil</keyword>
<keyword evidence="3" id="KW-0479">Metal-binding</keyword>
<proteinExistence type="inferred from homology"/>
<keyword evidence="13" id="KW-1185">Reference proteome</keyword>
<evidence type="ECO:0000259" key="11">
    <source>
        <dbReference type="PROSITE" id="PS50089"/>
    </source>
</evidence>
<evidence type="ECO:0000256" key="1">
    <source>
        <dbReference type="ARBA" id="ARBA00004184"/>
    </source>
</evidence>
<evidence type="ECO:0000256" key="2">
    <source>
        <dbReference type="ARBA" id="ARBA00007070"/>
    </source>
</evidence>
<dbReference type="CDD" id="cd16688">
    <property type="entry name" value="RING-H2_Vps11"/>
    <property type="match status" value="1"/>
</dbReference>
<feature type="coiled-coil region" evidence="10">
    <location>
        <begin position="831"/>
        <end position="865"/>
    </location>
</feature>
<feature type="domain" description="RING-type" evidence="11">
    <location>
        <begin position="874"/>
        <end position="909"/>
    </location>
</feature>
<dbReference type="PANTHER" id="PTHR23323">
    <property type="entry name" value="VACUOLAR PROTEIN SORTING-ASSOCIATED PROTEIN"/>
    <property type="match status" value="1"/>
</dbReference>
<dbReference type="InterPro" id="IPR011990">
    <property type="entry name" value="TPR-like_helical_dom_sf"/>
</dbReference>
<keyword evidence="5" id="KW-0862">Zinc</keyword>
<evidence type="ECO:0000256" key="9">
    <source>
        <dbReference type="PROSITE-ProRule" id="PRU01006"/>
    </source>
</evidence>
<dbReference type="PROSITE" id="PS50089">
    <property type="entry name" value="ZF_RING_2"/>
    <property type="match status" value="1"/>
</dbReference>
<comment type="subunit">
    <text evidence="7">Core component of at least two putative endosomal tethering complexes, the homotypic fusion and vacuole protein sorting (HOPS) complex and the class C core vacuole/endosome tethering (CORVET) complex.</text>
</comment>
<dbReference type="Gene3D" id="1.25.40.10">
    <property type="entry name" value="Tetratricopeptide repeat domain"/>
    <property type="match status" value="1"/>
</dbReference>
<dbReference type="InterPro" id="IPR016528">
    <property type="entry name" value="VPS11"/>
</dbReference>
<dbReference type="SMART" id="SM00184">
    <property type="entry name" value="RING"/>
    <property type="match status" value="1"/>
</dbReference>
<dbReference type="Proteomes" id="UP001497512">
    <property type="component" value="Chromosome 8"/>
</dbReference>
<dbReference type="InterPro" id="IPR000547">
    <property type="entry name" value="Clathrin_H-chain/VPS_repeat"/>
</dbReference>
<evidence type="ECO:0000256" key="10">
    <source>
        <dbReference type="SAM" id="Coils"/>
    </source>
</evidence>
<dbReference type="InterPro" id="IPR016024">
    <property type="entry name" value="ARM-type_fold"/>
</dbReference>
<gene>
    <name evidence="12" type="ORF">CSSPTR1EN2_LOCUS21811</name>
</gene>
<feature type="repeat" description="CHCR" evidence="9">
    <location>
        <begin position="396"/>
        <end position="548"/>
    </location>
</feature>
<evidence type="ECO:0000256" key="8">
    <source>
        <dbReference type="PROSITE-ProRule" id="PRU00175"/>
    </source>
</evidence>
<evidence type="ECO:0000256" key="3">
    <source>
        <dbReference type="ARBA" id="ARBA00022723"/>
    </source>
</evidence>
<evidence type="ECO:0000313" key="12">
    <source>
        <dbReference type="EMBL" id="CAK9233898.1"/>
    </source>
</evidence>
<evidence type="ECO:0000256" key="5">
    <source>
        <dbReference type="ARBA" id="ARBA00022833"/>
    </source>
</evidence>
<dbReference type="InterPro" id="IPR057308">
    <property type="entry name" value="CHCR_PEP5_VPS11"/>
</dbReference>
<dbReference type="Pfam" id="PF12451">
    <property type="entry name" value="VPS11_C"/>
    <property type="match status" value="1"/>
</dbReference>
<protein>
    <recommendedName>
        <fullName evidence="7">Vacuolar protein sorting-associated protein 11 homolog</fullName>
    </recommendedName>
</protein>
<dbReference type="PROSITE" id="PS50236">
    <property type="entry name" value="CHCR"/>
    <property type="match status" value="2"/>
</dbReference>
<dbReference type="SUPFAM" id="SSF57850">
    <property type="entry name" value="RING/U-box"/>
    <property type="match status" value="1"/>
</dbReference>
<feature type="repeat" description="CHCR" evidence="9">
    <location>
        <begin position="572"/>
        <end position="788"/>
    </location>
</feature>
<keyword evidence="4 8" id="KW-0863">Zinc-finger</keyword>
<name>A0ABP0UZA7_9BRYO</name>
<dbReference type="InterPro" id="IPR024763">
    <property type="entry name" value="VPS11_C"/>
</dbReference>
<evidence type="ECO:0000256" key="7">
    <source>
        <dbReference type="PIRNR" id="PIRNR007860"/>
    </source>
</evidence>
<evidence type="ECO:0000256" key="4">
    <source>
        <dbReference type="ARBA" id="ARBA00022771"/>
    </source>
</evidence>
<dbReference type="InterPro" id="IPR013083">
    <property type="entry name" value="Znf_RING/FYVE/PHD"/>
</dbReference>
<evidence type="ECO:0000313" key="13">
    <source>
        <dbReference type="Proteomes" id="UP001497512"/>
    </source>
</evidence>
<dbReference type="EMBL" id="OZ019900">
    <property type="protein sequence ID" value="CAK9233898.1"/>
    <property type="molecule type" value="Genomic_DNA"/>
</dbReference>
<comment type="subcellular location">
    <subcellularLocation>
        <location evidence="1">Endomembrane system</location>
        <topology evidence="1">Peripheral membrane protein</topology>
    </subcellularLocation>
    <subcellularLocation>
        <location evidence="7">Vacuole membrane</location>
        <topology evidence="7">Peripheral membrane protein</topology>
    </subcellularLocation>
    <subcellularLocation>
        <location evidence="7">Prevacuolar compartment membrane</location>
        <topology evidence="7">Peripheral membrane protein</topology>
    </subcellularLocation>
</comment>